<dbReference type="InterPro" id="IPR034149">
    <property type="entry name" value="TOPRIM_TopoI"/>
</dbReference>
<dbReference type="InterPro" id="IPR005733">
    <property type="entry name" value="TopoI_bac-type"/>
</dbReference>
<evidence type="ECO:0000313" key="14">
    <source>
        <dbReference type="Proteomes" id="UP000034799"/>
    </source>
</evidence>
<evidence type="ECO:0000256" key="5">
    <source>
        <dbReference type="ARBA" id="ARBA00022833"/>
    </source>
</evidence>
<feature type="domain" description="Toprim" evidence="11">
    <location>
        <begin position="1"/>
        <end position="111"/>
    </location>
</feature>
<dbReference type="GO" id="GO:0008270">
    <property type="term" value="F:zinc ion binding"/>
    <property type="evidence" value="ECO:0007669"/>
    <property type="project" value="UniProtKB-KW"/>
</dbReference>
<keyword evidence="3" id="KW-0479">Metal-binding</keyword>
<dbReference type="Gene3D" id="2.70.20.10">
    <property type="entry name" value="Topoisomerase I, domain 3"/>
    <property type="match status" value="1"/>
</dbReference>
<keyword evidence="4" id="KW-0863">Zinc-finger</keyword>
<evidence type="ECO:0000259" key="11">
    <source>
        <dbReference type="PROSITE" id="PS50880"/>
    </source>
</evidence>
<dbReference type="PRINTS" id="PR00417">
    <property type="entry name" value="PRTPISMRASEI"/>
</dbReference>
<dbReference type="Pfam" id="PF01396">
    <property type="entry name" value="Zn_ribbon_Top1"/>
    <property type="match status" value="3"/>
</dbReference>
<evidence type="ECO:0000256" key="9">
    <source>
        <dbReference type="ARBA" id="ARBA00023235"/>
    </source>
</evidence>
<feature type="site" description="Interaction with DNA" evidence="10">
    <location>
        <position position="151"/>
    </location>
</feature>
<dbReference type="InterPro" id="IPR013825">
    <property type="entry name" value="Topo_IA_cen_sub2"/>
</dbReference>
<dbReference type="PROSITE" id="PS00396">
    <property type="entry name" value="TOPO_IA_1"/>
    <property type="match status" value="1"/>
</dbReference>
<dbReference type="Proteomes" id="UP000034799">
    <property type="component" value="Unassembled WGS sequence"/>
</dbReference>
<dbReference type="EC" id="5.6.2.1" evidence="10"/>
<feature type="active site" description="O-(5'-phospho-DNA)-tyrosine intermediate" evidence="10">
    <location>
        <position position="286"/>
    </location>
</feature>
<dbReference type="PANTHER" id="PTHR42785:SF1">
    <property type="entry name" value="DNA TOPOISOMERASE"/>
    <property type="match status" value="1"/>
</dbReference>
<dbReference type="PATRIC" id="fig|1619100.3.peg.411"/>
<proteinExistence type="inferred from homology"/>
<dbReference type="PROSITE" id="PS52039">
    <property type="entry name" value="TOPO_IA_2"/>
    <property type="match status" value="1"/>
</dbReference>
<evidence type="ECO:0000313" key="13">
    <source>
        <dbReference type="EMBL" id="KKR06365.1"/>
    </source>
</evidence>
<dbReference type="Pfam" id="PF01751">
    <property type="entry name" value="Toprim"/>
    <property type="match status" value="1"/>
</dbReference>
<dbReference type="NCBIfam" id="TIGR01051">
    <property type="entry name" value="topA_bact"/>
    <property type="match status" value="1"/>
</dbReference>
<dbReference type="STRING" id="1619100.UT34_C0001G0405"/>
<dbReference type="InterPro" id="IPR013498">
    <property type="entry name" value="Topo_IA_Znf"/>
</dbReference>
<dbReference type="GO" id="GO:0003677">
    <property type="term" value="F:DNA binding"/>
    <property type="evidence" value="ECO:0007669"/>
    <property type="project" value="UniProtKB-KW"/>
</dbReference>
<comment type="function">
    <text evidence="10">Releases the supercoiling and torsional tension of DNA, which is introduced during the DNA replication and transcription, by transiently cleaving and rejoining one strand of the DNA duplex. Introduces a single-strand break via transesterification at a target site in duplex DNA. The scissile phosphodiester is attacked by the catalytic tyrosine of the enzyme, resulting in the formation of a DNA-(5'-phosphotyrosyl)-enzyme intermediate and the expulsion of a 3'-OH DNA strand. The free DNA strand then undergoes passage around the unbroken strand, thus removing DNA supercoils. Finally, in the religation step, the DNA 3'-OH attacks the covalent intermediate to expel the active-site tyrosine and restore the DNA phosphodiester backbone.</text>
</comment>
<dbReference type="GO" id="GO:0003917">
    <property type="term" value="F:DNA topoisomerase type I (single strand cut, ATP-independent) activity"/>
    <property type="evidence" value="ECO:0007669"/>
    <property type="project" value="UniProtKB-UniRule"/>
</dbReference>
<sequence length="697" mass="79027">MNLVLVESPAKAKTIEKYLGKDFKVFATLGHVIDLPKNKLAVDVDKGYEPEFVTIKGKAALIRKLKKEVPKDGDVYLAMDPDREGEAIAYHAAQSLKIKNPKRITFHEITKNAVLEAVKSPREVDMDLVTAQFARRVLDRLVGYKVSGLLWKKIRYGLSAGRVQSVALRLIAQREEEIKNFVAQEYWEVYADLETSDGKVVRFKLVKIESKRFKADNSSIIEEILQDIKNNSFNIVDVKKGKRAVNAPPPFTTSTLQQAGNNHLGYSAKRTMGLAQSLYQQGYITYMRTDSQNMSKEAIEAFRGYIGGVLGKEYVPATPNFFRKKSKLAQEAHEAIRPTDVTKSGSQLKGLDPQEKKLYDMIRNRAIASQMSQALYDTFNIDAQPENTKQTYTFNVSAQNCTFEGFKKLWNVKFGKDDEDVQEISKIEKGDKLENKEIVPIQKFTTPKSRYTEATLVKQLELLGVGRPSTYATIISTIMDRGYVVKVEKKLAPTDIGMLVNSFLVNHFNRMVDYKYTAKVEDGLDGIAEGKVKYEPFIDKEYKPLMADIERIDKEVKKEDVVTFEKSDEKCPECGSEMVVKLGRYGKFLSCSKFPNCKGMKSLENDDFVLDENKYVKETKCEKCGKDMIMKNGKFGRYWACSDYPKCKTTKPLMLLEKCPDCGSNLVERKGKWGRSFTGCSAYPKCKYIKKAPKKGS</sequence>
<comment type="catalytic activity">
    <reaction evidence="1 10">
        <text>ATP-independent breakage of single-stranded DNA, followed by passage and rejoining.</text>
        <dbReference type="EC" id="5.6.2.1"/>
    </reaction>
</comment>
<evidence type="ECO:0000259" key="12">
    <source>
        <dbReference type="PROSITE" id="PS52039"/>
    </source>
</evidence>
<feature type="domain" description="Topo IA-type catalytic" evidence="12">
    <location>
        <begin position="125"/>
        <end position="550"/>
    </location>
</feature>
<accession>A0A0G0Q7E9</accession>
<keyword evidence="7 10" id="KW-0799">Topoisomerase</keyword>
<dbReference type="PROSITE" id="PS50880">
    <property type="entry name" value="TOPRIM"/>
    <property type="match status" value="1"/>
</dbReference>
<dbReference type="HAMAP" id="MF_00952">
    <property type="entry name" value="Topoisom_1_prok"/>
    <property type="match status" value="1"/>
</dbReference>
<dbReference type="SUPFAM" id="SSF57783">
    <property type="entry name" value="Zinc beta-ribbon"/>
    <property type="match status" value="3"/>
</dbReference>
<organism evidence="13 14">
    <name type="scientific">candidate division WS6 bacterium GW2011_GWF2_39_15</name>
    <dbReference type="NCBI Taxonomy" id="1619100"/>
    <lineage>
        <taxon>Bacteria</taxon>
        <taxon>Candidatus Dojkabacteria</taxon>
    </lineage>
</organism>
<evidence type="ECO:0000256" key="2">
    <source>
        <dbReference type="ARBA" id="ARBA00009446"/>
    </source>
</evidence>
<feature type="site" description="Interaction with DNA" evidence="10">
    <location>
        <position position="139"/>
    </location>
</feature>
<protein>
    <recommendedName>
        <fullName evidence="10">DNA topoisomerase 1</fullName>
        <ecNumber evidence="10">5.6.2.1</ecNumber>
    </recommendedName>
    <alternativeName>
        <fullName evidence="10">DNA topoisomerase I</fullName>
    </alternativeName>
</protein>
<dbReference type="CDD" id="cd03363">
    <property type="entry name" value="TOPRIM_TopoIA_TopoI"/>
    <property type="match status" value="1"/>
</dbReference>
<gene>
    <name evidence="10" type="primary">topA</name>
    <name evidence="13" type="ORF">UT34_C0001G0405</name>
</gene>
<dbReference type="InterPro" id="IPR003602">
    <property type="entry name" value="Topo_IA_DNA-bd_dom"/>
</dbReference>
<dbReference type="InterPro" id="IPR013497">
    <property type="entry name" value="Topo_IA_cen"/>
</dbReference>
<feature type="site" description="Interaction with DNA" evidence="10">
    <location>
        <position position="481"/>
    </location>
</feature>
<name>A0A0G0Q7E9_9BACT</name>
<feature type="site" description="Interaction with DNA" evidence="10">
    <location>
        <position position="135"/>
    </location>
</feature>
<keyword evidence="5" id="KW-0862">Zinc</keyword>
<evidence type="ECO:0000256" key="10">
    <source>
        <dbReference type="HAMAP-Rule" id="MF_00952"/>
    </source>
</evidence>
<dbReference type="InterPro" id="IPR006171">
    <property type="entry name" value="TOPRIM_dom"/>
</dbReference>
<keyword evidence="8 10" id="KW-0238">DNA-binding</keyword>
<dbReference type="InterPro" id="IPR003601">
    <property type="entry name" value="Topo_IA_2"/>
</dbReference>
<feature type="site" description="Interaction with DNA" evidence="10">
    <location>
        <position position="144"/>
    </location>
</feature>
<feature type="region of interest" description="Interaction with DNA" evidence="10">
    <location>
        <begin position="159"/>
        <end position="164"/>
    </location>
</feature>
<evidence type="ECO:0000256" key="1">
    <source>
        <dbReference type="ARBA" id="ARBA00000213"/>
    </source>
</evidence>
<dbReference type="InterPro" id="IPR023406">
    <property type="entry name" value="Topo_IA_AS"/>
</dbReference>
<dbReference type="InterPro" id="IPR000380">
    <property type="entry name" value="Topo_IA"/>
</dbReference>
<dbReference type="InterPro" id="IPR013824">
    <property type="entry name" value="Topo_IA_cen_sub1"/>
</dbReference>
<feature type="site" description="Interaction with DNA" evidence="10">
    <location>
        <position position="288"/>
    </location>
</feature>
<feature type="site" description="Interaction with DNA" evidence="10">
    <location>
        <position position="31"/>
    </location>
</feature>
<dbReference type="SMART" id="SM00437">
    <property type="entry name" value="TOP1Ac"/>
    <property type="match status" value="1"/>
</dbReference>
<dbReference type="Gene3D" id="3.40.50.140">
    <property type="match status" value="1"/>
</dbReference>
<dbReference type="InterPro" id="IPR023405">
    <property type="entry name" value="Topo_IA_core_domain"/>
</dbReference>
<evidence type="ECO:0000256" key="3">
    <source>
        <dbReference type="ARBA" id="ARBA00022723"/>
    </source>
</evidence>
<keyword evidence="9 10" id="KW-0413">Isomerase</keyword>
<dbReference type="Gene3D" id="1.10.290.10">
    <property type="entry name" value="Topoisomerase I, domain 4"/>
    <property type="match status" value="1"/>
</dbReference>
<dbReference type="Pfam" id="PF01131">
    <property type="entry name" value="Topoisom_bac"/>
    <property type="match status" value="1"/>
</dbReference>
<dbReference type="SUPFAM" id="SSF56712">
    <property type="entry name" value="Prokaryotic type I DNA topoisomerase"/>
    <property type="match status" value="1"/>
</dbReference>
<dbReference type="SMART" id="SM00493">
    <property type="entry name" value="TOPRIM"/>
    <property type="match status" value="1"/>
</dbReference>
<dbReference type="PANTHER" id="PTHR42785">
    <property type="entry name" value="DNA TOPOISOMERASE, TYPE IA, CORE"/>
    <property type="match status" value="1"/>
</dbReference>
<dbReference type="Gene3D" id="3.30.65.10">
    <property type="entry name" value="Bacterial Topoisomerase I, domain 1"/>
    <property type="match status" value="3"/>
</dbReference>
<feature type="site" description="Interaction with DNA" evidence="10">
    <location>
        <position position="136"/>
    </location>
</feature>
<evidence type="ECO:0000256" key="7">
    <source>
        <dbReference type="ARBA" id="ARBA00023029"/>
    </source>
</evidence>
<dbReference type="EMBL" id="LBWK01000001">
    <property type="protein sequence ID" value="KKR06365.1"/>
    <property type="molecule type" value="Genomic_DNA"/>
</dbReference>
<dbReference type="InterPro" id="IPR013826">
    <property type="entry name" value="Topo_IA_cen_sub3"/>
</dbReference>
<dbReference type="InterPro" id="IPR028612">
    <property type="entry name" value="Topoisom_1_IA"/>
</dbReference>
<evidence type="ECO:0000256" key="6">
    <source>
        <dbReference type="ARBA" id="ARBA00022842"/>
    </source>
</evidence>
<reference evidence="13 14" key="1">
    <citation type="journal article" date="2015" name="Nature">
        <title>rRNA introns, odd ribosomes, and small enigmatic genomes across a large radiation of phyla.</title>
        <authorList>
            <person name="Brown C.T."/>
            <person name="Hug L.A."/>
            <person name="Thomas B.C."/>
            <person name="Sharon I."/>
            <person name="Castelle C.J."/>
            <person name="Singh A."/>
            <person name="Wilkins M.J."/>
            <person name="Williams K.H."/>
            <person name="Banfield J.F."/>
        </authorList>
    </citation>
    <scope>NUCLEOTIDE SEQUENCE [LARGE SCALE GENOMIC DNA]</scope>
</reference>
<keyword evidence="6" id="KW-0460">Magnesium</keyword>
<evidence type="ECO:0000256" key="4">
    <source>
        <dbReference type="ARBA" id="ARBA00022771"/>
    </source>
</evidence>
<dbReference type="CDD" id="cd00186">
    <property type="entry name" value="TOP1Ac"/>
    <property type="match status" value="1"/>
</dbReference>
<comment type="caution">
    <text evidence="13">The sequence shown here is derived from an EMBL/GenBank/DDBJ whole genome shotgun (WGS) entry which is preliminary data.</text>
</comment>
<dbReference type="GO" id="GO:0006265">
    <property type="term" value="P:DNA topological change"/>
    <property type="evidence" value="ECO:0007669"/>
    <property type="project" value="UniProtKB-UniRule"/>
</dbReference>
<evidence type="ECO:0000256" key="8">
    <source>
        <dbReference type="ARBA" id="ARBA00023125"/>
    </source>
</evidence>
<comment type="similarity">
    <text evidence="2 10">Belongs to the type IA topoisomerase family.</text>
</comment>
<dbReference type="Gene3D" id="1.10.460.10">
    <property type="entry name" value="Topoisomerase I, domain 2"/>
    <property type="match status" value="1"/>
</dbReference>
<comment type="subunit">
    <text evidence="10">Monomer.</text>
</comment>
<dbReference type="SMART" id="SM00436">
    <property type="entry name" value="TOP1Bc"/>
    <property type="match status" value="1"/>
</dbReference>
<dbReference type="AlphaFoldDB" id="A0A0G0Q7E9"/>
<dbReference type="GO" id="GO:0005694">
    <property type="term" value="C:chromosome"/>
    <property type="evidence" value="ECO:0007669"/>
    <property type="project" value="InterPro"/>
</dbReference>